<evidence type="ECO:0000313" key="1">
    <source>
        <dbReference type="EMBL" id="KAK9702030.1"/>
    </source>
</evidence>
<name>A0ABR2VUV1_9FUNG</name>
<dbReference type="Proteomes" id="UP001479436">
    <property type="component" value="Unassembled WGS sequence"/>
</dbReference>
<sequence length="66" mass="7072">MGGGTHHSSKAVFCNMYLLLAISAEKSYIEAKTEALVFSNGFRIIGVGKLRSVSTRTYCLNPGAFG</sequence>
<comment type="caution">
    <text evidence="1">The sequence shown here is derived from an EMBL/GenBank/DDBJ whole genome shotgun (WGS) entry which is preliminary data.</text>
</comment>
<reference evidence="1 2" key="1">
    <citation type="submission" date="2023-04" db="EMBL/GenBank/DDBJ databases">
        <title>Genome of Basidiobolus ranarum AG-B5.</title>
        <authorList>
            <person name="Stajich J.E."/>
            <person name="Carter-House D."/>
            <person name="Gryganskyi A."/>
        </authorList>
    </citation>
    <scope>NUCLEOTIDE SEQUENCE [LARGE SCALE GENOMIC DNA]</scope>
    <source>
        <strain evidence="1 2">AG-B5</strain>
    </source>
</reference>
<accession>A0ABR2VUV1</accession>
<dbReference type="EMBL" id="JASJQH010007758">
    <property type="protein sequence ID" value="KAK9702030.1"/>
    <property type="molecule type" value="Genomic_DNA"/>
</dbReference>
<keyword evidence="2" id="KW-1185">Reference proteome</keyword>
<protein>
    <submittedName>
        <fullName evidence="1">Uncharacterized protein</fullName>
    </submittedName>
</protein>
<gene>
    <name evidence="1" type="ORF">K7432_011433</name>
</gene>
<evidence type="ECO:0000313" key="2">
    <source>
        <dbReference type="Proteomes" id="UP001479436"/>
    </source>
</evidence>
<organism evidence="1 2">
    <name type="scientific">Basidiobolus ranarum</name>
    <dbReference type="NCBI Taxonomy" id="34480"/>
    <lineage>
        <taxon>Eukaryota</taxon>
        <taxon>Fungi</taxon>
        <taxon>Fungi incertae sedis</taxon>
        <taxon>Zoopagomycota</taxon>
        <taxon>Entomophthoromycotina</taxon>
        <taxon>Basidiobolomycetes</taxon>
        <taxon>Basidiobolales</taxon>
        <taxon>Basidiobolaceae</taxon>
        <taxon>Basidiobolus</taxon>
    </lineage>
</organism>
<proteinExistence type="predicted"/>